<keyword evidence="5" id="KW-0539">Nucleus</keyword>
<dbReference type="InterPro" id="IPR022023">
    <property type="entry name" value="U1snRNP70_N"/>
</dbReference>
<evidence type="ECO:0000256" key="7">
    <source>
        <dbReference type="PROSITE-ProRule" id="PRU00176"/>
    </source>
</evidence>
<dbReference type="SMART" id="SM00360">
    <property type="entry name" value="RRM"/>
    <property type="match status" value="1"/>
</dbReference>
<evidence type="ECO:0000256" key="6">
    <source>
        <dbReference type="ARBA" id="ARBA00023274"/>
    </source>
</evidence>
<keyword evidence="4 7" id="KW-0694">RNA-binding</keyword>
<dbReference type="InterPro" id="IPR000504">
    <property type="entry name" value="RRM_dom"/>
</dbReference>
<dbReference type="InterPro" id="IPR035979">
    <property type="entry name" value="RBD_domain_sf"/>
</dbReference>
<dbReference type="Gene3D" id="3.30.70.330">
    <property type="match status" value="1"/>
</dbReference>
<feature type="compositionally biased region" description="Basic and acidic residues" evidence="8">
    <location>
        <begin position="209"/>
        <end position="226"/>
    </location>
</feature>
<keyword evidence="11" id="KW-1185">Reference proteome</keyword>
<evidence type="ECO:0000256" key="4">
    <source>
        <dbReference type="ARBA" id="ARBA00022884"/>
    </source>
</evidence>
<accession>A0A2H9TGI6</accession>
<evidence type="ECO:0000256" key="8">
    <source>
        <dbReference type="SAM" id="MobiDB-lite"/>
    </source>
</evidence>
<proteinExistence type="predicted"/>
<dbReference type="AlphaFoldDB" id="A0A2H9TGI6"/>
<name>A0A2H9TGI6_9FUNG</name>
<feature type="domain" description="RRM" evidence="9">
    <location>
        <begin position="109"/>
        <end position="188"/>
    </location>
</feature>
<dbReference type="GO" id="GO:0071004">
    <property type="term" value="C:U2-type prespliceosome"/>
    <property type="evidence" value="ECO:0007669"/>
    <property type="project" value="TreeGrafter"/>
</dbReference>
<evidence type="ECO:0000256" key="2">
    <source>
        <dbReference type="ARBA" id="ARBA00004642"/>
    </source>
</evidence>
<comment type="caution">
    <text evidence="10">The sequence shown here is derived from an EMBL/GenBank/DDBJ whole genome shotgun (WGS) entry which is preliminary data.</text>
</comment>
<dbReference type="Proteomes" id="UP000240830">
    <property type="component" value="Unassembled WGS sequence"/>
</dbReference>
<sequence length="261" mass="30335">MSRREAREFISPLLQPPLNKLFVPRPTPDYLPPIDRDKNERTYVQVNPTSHYLTLLTGDTVKTDELVEERPSRKTLTAEKRRAHREAVDSALLTWDPSKNEAATEDAFKTIFVGRLPYDVAESKLRREFERYGPIKTIRLVTDTITGKNSGYAFIEYEREKDMKAAYIEADGMRFDGGRRVVVDVERGRTVRGWRPRRLGGGLGKTRVGGKEHNQRFSGRDPRANDVLDSLSRSGQHIPRKRSPSPRRDDRRYDRDERRRR</sequence>
<feature type="compositionally biased region" description="Basic and acidic residues" evidence="8">
    <location>
        <begin position="246"/>
        <end position="261"/>
    </location>
</feature>
<dbReference type="STRING" id="1246581.A0A2H9TGI6"/>
<dbReference type="FunFam" id="3.30.70.330:FF:001585">
    <property type="entry name" value="U1 small nuclear ribonucleoprotein 70 kDa"/>
    <property type="match status" value="1"/>
</dbReference>
<dbReference type="Pfam" id="PF12220">
    <property type="entry name" value="U1snRNP70_N"/>
    <property type="match status" value="1"/>
</dbReference>
<dbReference type="SUPFAM" id="SSF54928">
    <property type="entry name" value="RNA-binding domain, RBD"/>
    <property type="match status" value="1"/>
</dbReference>
<dbReference type="GO" id="GO:0000398">
    <property type="term" value="P:mRNA splicing, via spliceosome"/>
    <property type="evidence" value="ECO:0007669"/>
    <property type="project" value="TreeGrafter"/>
</dbReference>
<evidence type="ECO:0000313" key="11">
    <source>
        <dbReference type="Proteomes" id="UP000240830"/>
    </source>
</evidence>
<dbReference type="PROSITE" id="PS50102">
    <property type="entry name" value="RRM"/>
    <property type="match status" value="1"/>
</dbReference>
<dbReference type="InterPro" id="IPR012677">
    <property type="entry name" value="Nucleotide-bd_a/b_plait_sf"/>
</dbReference>
<dbReference type="GO" id="GO:0030619">
    <property type="term" value="F:U1 snRNA binding"/>
    <property type="evidence" value="ECO:0007669"/>
    <property type="project" value="InterPro"/>
</dbReference>
<dbReference type="CDD" id="cd12236">
    <property type="entry name" value="RRM_snRNP70"/>
    <property type="match status" value="1"/>
</dbReference>
<dbReference type="OrthoDB" id="4207594at2759"/>
<dbReference type="EMBL" id="MTSL01000205">
    <property type="protein sequence ID" value="PJF16888.1"/>
    <property type="molecule type" value="Genomic_DNA"/>
</dbReference>
<reference evidence="10 11" key="1">
    <citation type="submission" date="2016-10" db="EMBL/GenBank/DDBJ databases">
        <title>The genome of Paramicrosporidium saccamoebae is the missing link in understanding Cryptomycota and Microsporidia evolution.</title>
        <authorList>
            <person name="Quandt C.A."/>
            <person name="Beaudet D."/>
            <person name="Corsaro D."/>
            <person name="Michel R."/>
            <person name="Corradi N."/>
            <person name="James T."/>
        </authorList>
    </citation>
    <scope>NUCLEOTIDE SEQUENCE [LARGE SCALE GENOMIC DNA]</scope>
    <source>
        <strain evidence="10 11">KSL3</strain>
    </source>
</reference>
<gene>
    <name evidence="10" type="ORF">PSACC_03304</name>
</gene>
<dbReference type="InterPro" id="IPR034143">
    <property type="entry name" value="snRNP70_RRM"/>
</dbReference>
<dbReference type="InterPro" id="IPR051183">
    <property type="entry name" value="U1_U11-U12_snRNP_70-35kDa"/>
</dbReference>
<dbReference type="PANTHER" id="PTHR13952:SF5">
    <property type="entry name" value="U1 SMALL NUCLEAR RIBONUCLEOPROTEIN 70 KDA"/>
    <property type="match status" value="1"/>
</dbReference>
<organism evidence="10 11">
    <name type="scientific">Paramicrosporidium saccamoebae</name>
    <dbReference type="NCBI Taxonomy" id="1246581"/>
    <lineage>
        <taxon>Eukaryota</taxon>
        <taxon>Fungi</taxon>
        <taxon>Fungi incertae sedis</taxon>
        <taxon>Cryptomycota</taxon>
        <taxon>Cryptomycota incertae sedis</taxon>
        <taxon>Paramicrosporidium</taxon>
    </lineage>
</organism>
<evidence type="ECO:0000256" key="3">
    <source>
        <dbReference type="ARBA" id="ARBA00016996"/>
    </source>
</evidence>
<dbReference type="GO" id="GO:0003729">
    <property type="term" value="F:mRNA binding"/>
    <property type="evidence" value="ECO:0007669"/>
    <property type="project" value="TreeGrafter"/>
</dbReference>
<evidence type="ECO:0000259" key="9">
    <source>
        <dbReference type="PROSITE" id="PS50102"/>
    </source>
</evidence>
<dbReference type="GO" id="GO:0016607">
    <property type="term" value="C:nuclear speck"/>
    <property type="evidence" value="ECO:0007669"/>
    <property type="project" value="UniProtKB-SubCell"/>
</dbReference>
<dbReference type="GO" id="GO:0071011">
    <property type="term" value="C:precatalytic spliceosome"/>
    <property type="evidence" value="ECO:0007669"/>
    <property type="project" value="TreeGrafter"/>
</dbReference>
<keyword evidence="6" id="KW-0687">Ribonucleoprotein</keyword>
<comment type="subcellular location">
    <subcellularLocation>
        <location evidence="1">Nucleus speckle</location>
    </subcellularLocation>
    <subcellularLocation>
        <location evidence="2">Nucleus</location>
        <location evidence="2">Nucleoplasm</location>
    </subcellularLocation>
</comment>
<feature type="region of interest" description="Disordered" evidence="8">
    <location>
        <begin position="194"/>
        <end position="261"/>
    </location>
</feature>
<protein>
    <recommendedName>
        <fullName evidence="3">U1 small nuclear ribonucleoprotein 70 kDa</fullName>
    </recommendedName>
</protein>
<dbReference type="PANTHER" id="PTHR13952">
    <property type="entry name" value="U1 SMALL NUCLEAR RIBONUCLEOPROTEIN 70 KD"/>
    <property type="match status" value="1"/>
</dbReference>
<evidence type="ECO:0000256" key="1">
    <source>
        <dbReference type="ARBA" id="ARBA00004324"/>
    </source>
</evidence>
<dbReference type="GO" id="GO:0005685">
    <property type="term" value="C:U1 snRNP"/>
    <property type="evidence" value="ECO:0007669"/>
    <property type="project" value="EnsemblFungi"/>
</dbReference>
<evidence type="ECO:0000313" key="10">
    <source>
        <dbReference type="EMBL" id="PJF16888.1"/>
    </source>
</evidence>
<evidence type="ECO:0000256" key="5">
    <source>
        <dbReference type="ARBA" id="ARBA00023242"/>
    </source>
</evidence>
<dbReference type="Pfam" id="PF00076">
    <property type="entry name" value="RRM_1"/>
    <property type="match status" value="1"/>
</dbReference>